<dbReference type="EMBL" id="KL402807">
    <property type="protein sequence ID" value="KEH16859.1"/>
    <property type="molecule type" value="Genomic_DNA"/>
</dbReference>
<keyword evidence="3" id="KW-1185">Reference proteome</keyword>
<reference evidence="1 3" key="2">
    <citation type="journal article" date="2014" name="BMC Genomics">
        <title>An improved genome release (version Mt4.0) for the model legume Medicago truncatula.</title>
        <authorList>
            <person name="Tang H."/>
            <person name="Krishnakumar V."/>
            <person name="Bidwell S."/>
            <person name="Rosen B."/>
            <person name="Chan A."/>
            <person name="Zhou S."/>
            <person name="Gentzbittel L."/>
            <person name="Childs K.L."/>
            <person name="Yandell M."/>
            <person name="Gundlach H."/>
            <person name="Mayer K.F."/>
            <person name="Schwartz D.C."/>
            <person name="Town C.D."/>
        </authorList>
    </citation>
    <scope>GENOME REANNOTATION</scope>
    <source>
        <strain evidence="1">A17</strain>
        <strain evidence="2 3">cv. Jemalong A17</strain>
    </source>
</reference>
<gene>
    <name evidence="1" type="ORF">MTR_0082s0190</name>
</gene>
<evidence type="ECO:0000313" key="2">
    <source>
        <dbReference type="EnsemblPlants" id="KEH16859"/>
    </source>
</evidence>
<dbReference type="HOGENOM" id="CLU_2187904_0_0_1"/>
<name>A0A072TH36_MEDTR</name>
<dbReference type="Proteomes" id="UP000002051">
    <property type="component" value="Unassembled WGS sequence"/>
</dbReference>
<accession>A0A072TH36</accession>
<evidence type="ECO:0000313" key="1">
    <source>
        <dbReference type="EMBL" id="KEH16859.1"/>
    </source>
</evidence>
<evidence type="ECO:0000313" key="3">
    <source>
        <dbReference type="Proteomes" id="UP000002051"/>
    </source>
</evidence>
<proteinExistence type="predicted"/>
<reference evidence="1 3" key="1">
    <citation type="journal article" date="2011" name="Nature">
        <title>The Medicago genome provides insight into the evolution of rhizobial symbioses.</title>
        <authorList>
            <person name="Young N.D."/>
            <person name="Debelle F."/>
            <person name="Oldroyd G.E."/>
            <person name="Geurts R."/>
            <person name="Cannon S.B."/>
            <person name="Udvardi M.K."/>
            <person name="Benedito V.A."/>
            <person name="Mayer K.F."/>
            <person name="Gouzy J."/>
            <person name="Schoof H."/>
            <person name="Van de Peer Y."/>
            <person name="Proost S."/>
            <person name="Cook D.R."/>
            <person name="Meyers B.C."/>
            <person name="Spannagl M."/>
            <person name="Cheung F."/>
            <person name="De Mita S."/>
            <person name="Krishnakumar V."/>
            <person name="Gundlach H."/>
            <person name="Zhou S."/>
            <person name="Mudge J."/>
            <person name="Bharti A.K."/>
            <person name="Murray J.D."/>
            <person name="Naoumkina M.A."/>
            <person name="Rosen B."/>
            <person name="Silverstein K.A."/>
            <person name="Tang H."/>
            <person name="Rombauts S."/>
            <person name="Zhao P.X."/>
            <person name="Zhou P."/>
            <person name="Barbe V."/>
            <person name="Bardou P."/>
            <person name="Bechner M."/>
            <person name="Bellec A."/>
            <person name="Berger A."/>
            <person name="Berges H."/>
            <person name="Bidwell S."/>
            <person name="Bisseling T."/>
            <person name="Choisne N."/>
            <person name="Couloux A."/>
            <person name="Denny R."/>
            <person name="Deshpande S."/>
            <person name="Dai X."/>
            <person name="Doyle J.J."/>
            <person name="Dudez A.M."/>
            <person name="Farmer A.D."/>
            <person name="Fouteau S."/>
            <person name="Franken C."/>
            <person name="Gibelin C."/>
            <person name="Gish J."/>
            <person name="Goldstein S."/>
            <person name="Gonzalez A.J."/>
            <person name="Green P.J."/>
            <person name="Hallab A."/>
            <person name="Hartog M."/>
            <person name="Hua A."/>
            <person name="Humphray S.J."/>
            <person name="Jeong D.H."/>
            <person name="Jing Y."/>
            <person name="Jocker A."/>
            <person name="Kenton S.M."/>
            <person name="Kim D.J."/>
            <person name="Klee K."/>
            <person name="Lai H."/>
            <person name="Lang C."/>
            <person name="Lin S."/>
            <person name="Macmil S.L."/>
            <person name="Magdelenat G."/>
            <person name="Matthews L."/>
            <person name="McCorrison J."/>
            <person name="Monaghan E.L."/>
            <person name="Mun J.H."/>
            <person name="Najar F.Z."/>
            <person name="Nicholson C."/>
            <person name="Noirot C."/>
            <person name="O'Bleness M."/>
            <person name="Paule C.R."/>
            <person name="Poulain J."/>
            <person name="Prion F."/>
            <person name="Qin B."/>
            <person name="Qu C."/>
            <person name="Retzel E.F."/>
            <person name="Riddle C."/>
            <person name="Sallet E."/>
            <person name="Samain S."/>
            <person name="Samson N."/>
            <person name="Sanders I."/>
            <person name="Saurat O."/>
            <person name="Scarpelli C."/>
            <person name="Schiex T."/>
            <person name="Segurens B."/>
            <person name="Severin A.J."/>
            <person name="Sherrier D.J."/>
            <person name="Shi R."/>
            <person name="Sims S."/>
            <person name="Singer S.R."/>
            <person name="Sinharoy S."/>
            <person name="Sterck L."/>
            <person name="Viollet A."/>
            <person name="Wang B.B."/>
            <person name="Wang K."/>
            <person name="Wang M."/>
            <person name="Wang X."/>
            <person name="Warfsmann J."/>
            <person name="Weissenbach J."/>
            <person name="White D.D."/>
            <person name="White J.D."/>
            <person name="Wiley G.B."/>
            <person name="Wincker P."/>
            <person name="Xing Y."/>
            <person name="Yang L."/>
            <person name="Yao Z."/>
            <person name="Ying F."/>
            <person name="Zhai J."/>
            <person name="Zhou L."/>
            <person name="Zuber A."/>
            <person name="Denarie J."/>
            <person name="Dixon R.A."/>
            <person name="May G.D."/>
            <person name="Schwartz D.C."/>
            <person name="Rogers J."/>
            <person name="Quetier F."/>
            <person name="Town C.D."/>
            <person name="Roe B.A."/>
        </authorList>
    </citation>
    <scope>NUCLEOTIDE SEQUENCE [LARGE SCALE GENOMIC DNA]</scope>
    <source>
        <strain evidence="1">A17</strain>
        <strain evidence="2 3">cv. Jemalong A17</strain>
    </source>
</reference>
<dbReference type="AlphaFoldDB" id="A0A072TH36"/>
<sequence length="109" mass="12513">MTRGFPAHPWGVINIGRSVNTEAEPSAAAGVPFPQYMLSGLYDGPRFSFQGGDERKVLKLDYTMGTFRSYDRTQDHSTFDSFYQGYRWLCDRANKTRCFPTSFFALRFT</sequence>
<organism evidence="1 3">
    <name type="scientific">Medicago truncatula</name>
    <name type="common">Barrel medic</name>
    <name type="synonym">Medicago tribuloides</name>
    <dbReference type="NCBI Taxonomy" id="3880"/>
    <lineage>
        <taxon>Eukaryota</taxon>
        <taxon>Viridiplantae</taxon>
        <taxon>Streptophyta</taxon>
        <taxon>Embryophyta</taxon>
        <taxon>Tracheophyta</taxon>
        <taxon>Spermatophyta</taxon>
        <taxon>Magnoliopsida</taxon>
        <taxon>eudicotyledons</taxon>
        <taxon>Gunneridae</taxon>
        <taxon>Pentapetalae</taxon>
        <taxon>rosids</taxon>
        <taxon>fabids</taxon>
        <taxon>Fabales</taxon>
        <taxon>Fabaceae</taxon>
        <taxon>Papilionoideae</taxon>
        <taxon>50 kb inversion clade</taxon>
        <taxon>NPAAA clade</taxon>
        <taxon>Hologalegina</taxon>
        <taxon>IRL clade</taxon>
        <taxon>Trifolieae</taxon>
        <taxon>Medicago</taxon>
    </lineage>
</organism>
<dbReference type="EnsemblPlants" id="KEH16859">
    <property type="protein sequence ID" value="KEH16859"/>
    <property type="gene ID" value="MTR_0082s0190"/>
</dbReference>
<protein>
    <submittedName>
        <fullName evidence="1 2">Uncharacterized protein</fullName>
    </submittedName>
</protein>
<dbReference type="PaxDb" id="3880-AES58528"/>
<reference evidence="2" key="3">
    <citation type="submission" date="2015-06" db="UniProtKB">
        <authorList>
            <consortium name="EnsemblPlants"/>
        </authorList>
    </citation>
    <scope>IDENTIFICATION</scope>
    <source>
        <strain evidence="2">cv. Jemalong A17</strain>
    </source>
</reference>